<dbReference type="AlphaFoldDB" id="A0A401QK74"/>
<proteinExistence type="predicted"/>
<comment type="caution">
    <text evidence="2">The sequence shown here is derived from an EMBL/GenBank/DDBJ whole genome shotgun (WGS) entry which is preliminary data.</text>
</comment>
<dbReference type="Proteomes" id="UP000288216">
    <property type="component" value="Unassembled WGS sequence"/>
</dbReference>
<name>A0A401QK74_SCYTO</name>
<sequence length="148" mass="17772">MEKVLLQRLVMGMENVLLQRLATGMEKVLLQRLALTDQMCPDVAGLGVKPEDAAETSSEGRHRRPVSMQQKVIILQPIREHIVRYNTPPSLPNLLRERERERETDRDRDRETERERHSERETERERERERERHSERETEGQRERQKER</sequence>
<evidence type="ECO:0000313" key="2">
    <source>
        <dbReference type="EMBL" id="GCB85718.1"/>
    </source>
</evidence>
<protein>
    <submittedName>
        <fullName evidence="2">Uncharacterized protein</fullName>
    </submittedName>
</protein>
<accession>A0A401QK74</accession>
<reference evidence="2 3" key="1">
    <citation type="journal article" date="2018" name="Nat. Ecol. Evol.">
        <title>Shark genomes provide insights into elasmobranch evolution and the origin of vertebrates.</title>
        <authorList>
            <person name="Hara Y"/>
            <person name="Yamaguchi K"/>
            <person name="Onimaru K"/>
            <person name="Kadota M"/>
            <person name="Koyanagi M"/>
            <person name="Keeley SD"/>
            <person name="Tatsumi K"/>
            <person name="Tanaka K"/>
            <person name="Motone F"/>
            <person name="Kageyama Y"/>
            <person name="Nozu R"/>
            <person name="Adachi N"/>
            <person name="Nishimura O"/>
            <person name="Nakagawa R"/>
            <person name="Tanegashima C"/>
            <person name="Kiyatake I"/>
            <person name="Matsumoto R"/>
            <person name="Murakumo K"/>
            <person name="Nishida K"/>
            <person name="Terakita A"/>
            <person name="Kuratani S"/>
            <person name="Sato K"/>
            <person name="Hyodo S Kuraku.S."/>
        </authorList>
    </citation>
    <scope>NUCLEOTIDE SEQUENCE [LARGE SCALE GENOMIC DNA]</scope>
</reference>
<gene>
    <name evidence="2" type="ORF">scyTo_0026425</name>
</gene>
<organism evidence="2 3">
    <name type="scientific">Scyliorhinus torazame</name>
    <name type="common">Cloudy catshark</name>
    <name type="synonym">Catulus torazame</name>
    <dbReference type="NCBI Taxonomy" id="75743"/>
    <lineage>
        <taxon>Eukaryota</taxon>
        <taxon>Metazoa</taxon>
        <taxon>Chordata</taxon>
        <taxon>Craniata</taxon>
        <taxon>Vertebrata</taxon>
        <taxon>Chondrichthyes</taxon>
        <taxon>Elasmobranchii</taxon>
        <taxon>Galeomorphii</taxon>
        <taxon>Galeoidea</taxon>
        <taxon>Carcharhiniformes</taxon>
        <taxon>Scyliorhinidae</taxon>
        <taxon>Scyliorhinus</taxon>
    </lineage>
</organism>
<dbReference type="EMBL" id="BFAA01195214">
    <property type="protein sequence ID" value="GCB85718.1"/>
    <property type="molecule type" value="Genomic_DNA"/>
</dbReference>
<evidence type="ECO:0000313" key="3">
    <source>
        <dbReference type="Proteomes" id="UP000288216"/>
    </source>
</evidence>
<feature type="region of interest" description="Disordered" evidence="1">
    <location>
        <begin position="46"/>
        <end position="69"/>
    </location>
</feature>
<feature type="compositionally biased region" description="Basic and acidic residues" evidence="1">
    <location>
        <begin position="95"/>
        <end position="148"/>
    </location>
</feature>
<evidence type="ECO:0000256" key="1">
    <source>
        <dbReference type="SAM" id="MobiDB-lite"/>
    </source>
</evidence>
<feature type="region of interest" description="Disordered" evidence="1">
    <location>
        <begin position="81"/>
        <end position="148"/>
    </location>
</feature>
<keyword evidence="3" id="KW-1185">Reference proteome</keyword>